<keyword evidence="8" id="KW-1185">Reference proteome</keyword>
<keyword evidence="5" id="KW-0560">Oxidoreductase</keyword>
<gene>
    <name evidence="7" type="ORF">CLV71_10340</name>
</gene>
<dbReference type="PANTHER" id="PTHR42973:SF39">
    <property type="entry name" value="FAD-BINDING PCMH-TYPE DOMAIN-CONTAINING PROTEIN"/>
    <property type="match status" value="1"/>
</dbReference>
<dbReference type="InterPro" id="IPR036318">
    <property type="entry name" value="FAD-bd_PCMH-like_sf"/>
</dbReference>
<proteinExistence type="inferred from homology"/>
<keyword evidence="4" id="KW-0274">FAD</keyword>
<evidence type="ECO:0000259" key="6">
    <source>
        <dbReference type="PROSITE" id="PS51387"/>
    </source>
</evidence>
<dbReference type="Pfam" id="PF08031">
    <property type="entry name" value="BBE"/>
    <property type="match status" value="1"/>
</dbReference>
<evidence type="ECO:0000256" key="4">
    <source>
        <dbReference type="ARBA" id="ARBA00022827"/>
    </source>
</evidence>
<dbReference type="EMBL" id="SOCP01000003">
    <property type="protein sequence ID" value="TDV54800.1"/>
    <property type="molecule type" value="Genomic_DNA"/>
</dbReference>
<dbReference type="Gene3D" id="3.40.462.20">
    <property type="match status" value="1"/>
</dbReference>
<comment type="similarity">
    <text evidence="2">Belongs to the oxygen-dependent FAD-linked oxidoreductase family.</text>
</comment>
<dbReference type="InterPro" id="IPR012951">
    <property type="entry name" value="BBE"/>
</dbReference>
<dbReference type="InterPro" id="IPR016166">
    <property type="entry name" value="FAD-bd_PCMH"/>
</dbReference>
<evidence type="ECO:0000256" key="5">
    <source>
        <dbReference type="ARBA" id="ARBA00023002"/>
    </source>
</evidence>
<dbReference type="PROSITE" id="PS00862">
    <property type="entry name" value="OX2_COVAL_FAD"/>
    <property type="match status" value="1"/>
</dbReference>
<dbReference type="GO" id="GO:0071949">
    <property type="term" value="F:FAD binding"/>
    <property type="evidence" value="ECO:0007669"/>
    <property type="project" value="InterPro"/>
</dbReference>
<evidence type="ECO:0000256" key="2">
    <source>
        <dbReference type="ARBA" id="ARBA00005466"/>
    </source>
</evidence>
<dbReference type="InterPro" id="IPR016169">
    <property type="entry name" value="FAD-bd_PCMH_sub2"/>
</dbReference>
<evidence type="ECO:0000256" key="1">
    <source>
        <dbReference type="ARBA" id="ARBA00001974"/>
    </source>
</evidence>
<dbReference type="AlphaFoldDB" id="A0A4R7VXF2"/>
<dbReference type="SUPFAM" id="SSF56176">
    <property type="entry name" value="FAD-binding/transporter-associated domain-like"/>
    <property type="match status" value="1"/>
</dbReference>
<dbReference type="RefSeq" id="WP_243866285.1">
    <property type="nucleotide sequence ID" value="NZ_SOCP01000003.1"/>
</dbReference>
<dbReference type="GO" id="GO:0016491">
    <property type="term" value="F:oxidoreductase activity"/>
    <property type="evidence" value="ECO:0007669"/>
    <property type="project" value="UniProtKB-KW"/>
</dbReference>
<reference evidence="7 8" key="1">
    <citation type="submission" date="2019-03" db="EMBL/GenBank/DDBJ databases">
        <title>Genomic Encyclopedia of Archaeal and Bacterial Type Strains, Phase II (KMG-II): from individual species to whole genera.</title>
        <authorList>
            <person name="Goeker M."/>
        </authorList>
    </citation>
    <scope>NUCLEOTIDE SEQUENCE [LARGE SCALE GENOMIC DNA]</scope>
    <source>
        <strain evidence="7 8">DSM 45499</strain>
    </source>
</reference>
<dbReference type="PROSITE" id="PS51387">
    <property type="entry name" value="FAD_PCMH"/>
    <property type="match status" value="1"/>
</dbReference>
<comment type="cofactor">
    <cofactor evidence="1">
        <name>FAD</name>
        <dbReference type="ChEBI" id="CHEBI:57692"/>
    </cofactor>
</comment>
<dbReference type="InterPro" id="IPR006093">
    <property type="entry name" value="Oxy_OxRdtase_FAD_BS"/>
</dbReference>
<dbReference type="InterPro" id="IPR006094">
    <property type="entry name" value="Oxid_FAD_bind_N"/>
</dbReference>
<organism evidence="7 8">
    <name type="scientific">Actinophytocola oryzae</name>
    <dbReference type="NCBI Taxonomy" id="502181"/>
    <lineage>
        <taxon>Bacteria</taxon>
        <taxon>Bacillati</taxon>
        <taxon>Actinomycetota</taxon>
        <taxon>Actinomycetes</taxon>
        <taxon>Pseudonocardiales</taxon>
        <taxon>Pseudonocardiaceae</taxon>
    </lineage>
</organism>
<accession>A0A4R7VXF2</accession>
<dbReference type="Proteomes" id="UP000294927">
    <property type="component" value="Unassembled WGS sequence"/>
</dbReference>
<protein>
    <submittedName>
        <fullName evidence="7">FAD/FMN-containing dehydrogenase</fullName>
    </submittedName>
</protein>
<dbReference type="InterPro" id="IPR050416">
    <property type="entry name" value="FAD-linked_Oxidoreductase"/>
</dbReference>
<sequence>MTITVGLPTTTIGPDDPRYPDLVLGRSHRHVGTPDYIRLVTSTEDVVETVQEAVSAGKRLAVRSGGHSYEDIVTHRDVRVLVDVSRLSQVGFDASMGAFVVGSGARLGDAYRTLYTGWGVTFPGGTCATVGVGGHLTGGGYGPLTRRYGYAADHLYAVEVVVVDADGHAHAVVATREPDDPNRELWWAHAGGGGGSFGIVTRFWLRSPEGPLLPSPPATVIGKEVFWPWAGLNETSFSRLLKNFGTWYERHSEPGAPETALWSAIVATRREGNGIAFGVQVDATVPDARELMSAHLDAVREGVKAPFVQEERTLPWLASTEWLSALAENGVSGQRIKVKAAYLRTGLTDTQLATAYRHLTARDYRNPRVSFLLNGDGGAAHARSDTDTAIAQRDSVMKAIYQSVWSDADEDERHVDWQRRFYRDMYADTGGVPVPGEHVDGSYVNYQDADLADPEWNTSGVPWHELYHRHNYPRLQRVKSRWDPLNVFRHALSVRPAVS</sequence>
<feature type="domain" description="FAD-binding PCMH-type" evidence="6">
    <location>
        <begin position="29"/>
        <end position="210"/>
    </location>
</feature>
<comment type="caution">
    <text evidence="7">The sequence shown here is derived from an EMBL/GenBank/DDBJ whole genome shotgun (WGS) entry which is preliminary data.</text>
</comment>
<dbReference type="Pfam" id="PF01565">
    <property type="entry name" value="FAD_binding_4"/>
    <property type="match status" value="1"/>
</dbReference>
<evidence type="ECO:0000313" key="8">
    <source>
        <dbReference type="Proteomes" id="UP000294927"/>
    </source>
</evidence>
<name>A0A4R7VXF2_9PSEU</name>
<keyword evidence="3" id="KW-0285">Flavoprotein</keyword>
<dbReference type="Gene3D" id="3.30.465.10">
    <property type="match status" value="1"/>
</dbReference>
<dbReference type="PANTHER" id="PTHR42973">
    <property type="entry name" value="BINDING OXIDOREDUCTASE, PUTATIVE (AFU_ORTHOLOGUE AFUA_1G17690)-RELATED"/>
    <property type="match status" value="1"/>
</dbReference>
<evidence type="ECO:0000256" key="3">
    <source>
        <dbReference type="ARBA" id="ARBA00022630"/>
    </source>
</evidence>
<evidence type="ECO:0000313" key="7">
    <source>
        <dbReference type="EMBL" id="TDV54800.1"/>
    </source>
</evidence>